<evidence type="ECO:0000313" key="1">
    <source>
        <dbReference type="EMBL" id="MFC3636992.1"/>
    </source>
</evidence>
<dbReference type="Proteomes" id="UP001595704">
    <property type="component" value="Unassembled WGS sequence"/>
</dbReference>
<comment type="caution">
    <text evidence="1">The sequence shown here is derived from an EMBL/GenBank/DDBJ whole genome shotgun (WGS) entry which is preliminary data.</text>
</comment>
<evidence type="ECO:0000313" key="2">
    <source>
        <dbReference type="Proteomes" id="UP001595704"/>
    </source>
</evidence>
<sequence>MTATQAARPGRIEARGFPIAMAIPGFQDPSMSVQPVPWLVSLCGVASLAGVGGC</sequence>
<dbReference type="RefSeq" id="WP_191318078.1">
    <property type="nucleotide sequence ID" value="NZ_BNCG01000002.1"/>
</dbReference>
<name>A0ABV7UFR0_9HYPH</name>
<accession>A0ABV7UFR0</accession>
<protein>
    <submittedName>
        <fullName evidence="1">Uncharacterized protein</fullName>
    </submittedName>
</protein>
<dbReference type="EMBL" id="JBHRYC010000026">
    <property type="protein sequence ID" value="MFC3636992.1"/>
    <property type="molecule type" value="Genomic_DNA"/>
</dbReference>
<keyword evidence="2" id="KW-1185">Reference proteome</keyword>
<proteinExistence type="predicted"/>
<gene>
    <name evidence="1" type="ORF">ACFONL_06280</name>
</gene>
<organism evidence="1 2">
    <name type="scientific">Camelimonas fluminis</name>
    <dbReference type="NCBI Taxonomy" id="1576911"/>
    <lineage>
        <taxon>Bacteria</taxon>
        <taxon>Pseudomonadati</taxon>
        <taxon>Pseudomonadota</taxon>
        <taxon>Alphaproteobacteria</taxon>
        <taxon>Hyphomicrobiales</taxon>
        <taxon>Chelatococcaceae</taxon>
        <taxon>Camelimonas</taxon>
    </lineage>
</organism>
<reference evidence="2" key="1">
    <citation type="journal article" date="2019" name="Int. J. Syst. Evol. Microbiol.">
        <title>The Global Catalogue of Microorganisms (GCM) 10K type strain sequencing project: providing services to taxonomists for standard genome sequencing and annotation.</title>
        <authorList>
            <consortium name="The Broad Institute Genomics Platform"/>
            <consortium name="The Broad Institute Genome Sequencing Center for Infectious Disease"/>
            <person name="Wu L."/>
            <person name="Ma J."/>
        </authorList>
    </citation>
    <scope>NUCLEOTIDE SEQUENCE [LARGE SCALE GENOMIC DNA]</scope>
    <source>
        <strain evidence="2">KCTC 42282</strain>
    </source>
</reference>